<feature type="transmembrane region" description="Helical" evidence="9">
    <location>
        <begin position="572"/>
        <end position="594"/>
    </location>
</feature>
<feature type="topological domain" description="Perinuclear space" evidence="7">
    <location>
        <begin position="594"/>
        <end position="621"/>
    </location>
</feature>
<comment type="similarity">
    <text evidence="1">Belongs to the nesprin family.</text>
</comment>
<keyword evidence="3 9" id="KW-1133">Transmembrane helix</keyword>
<evidence type="ECO:0000256" key="3">
    <source>
        <dbReference type="ARBA" id="ARBA00022989"/>
    </source>
</evidence>
<evidence type="ECO:0000256" key="7">
    <source>
        <dbReference type="PROSITE-ProRule" id="PRU00385"/>
    </source>
</evidence>
<dbReference type="InterPro" id="IPR030268">
    <property type="entry name" value="SYNE4"/>
</dbReference>
<evidence type="ECO:0000256" key="6">
    <source>
        <dbReference type="ARBA" id="ARBA00046312"/>
    </source>
</evidence>
<accession>A0AA97LHN4</accession>
<feature type="topological domain" description="Cytoplasmic" evidence="7">
    <location>
        <begin position="1"/>
        <end position="572"/>
    </location>
</feature>
<dbReference type="InterPro" id="IPR018159">
    <property type="entry name" value="Spectrin/alpha-actinin"/>
</dbReference>
<dbReference type="Pfam" id="PF10541">
    <property type="entry name" value="KASH"/>
    <property type="match status" value="1"/>
</dbReference>
<dbReference type="RefSeq" id="XP_054855920.1">
    <property type="nucleotide sequence ID" value="XM_054999945.1"/>
</dbReference>
<dbReference type="SMART" id="SM01249">
    <property type="entry name" value="KASH"/>
    <property type="match status" value="1"/>
</dbReference>
<evidence type="ECO:0000313" key="12">
    <source>
        <dbReference type="RefSeq" id="XP_054855920.1"/>
    </source>
</evidence>
<sequence length="621" mass="70530">MQKAVLSSNVPLGQQDNGINRGLAGWCGELVPEAAICSLCTVSVEKRIRAEQAWRQQTAFQDSLFRFQDWLWAAEVTAASANSSQVSYAHSKKELQRFEILQKQVQEKLMPLEDLNRQYRLLVRSGGIGLHLRSVVQEISQRWDDLQRRVAAIYKRLKYFVNQREEFESERETIRVWLTELDLRLTDVEHFSGGTSLDKMIQLQTFQQDVQSIAERVDLLLVRGECLIQKSQPEDAEVLEEELQDLSGFCQDVFRRVFRFRRRLVSMRLVFENEWWSDRESDLESDSFTEGSLDLEIGSPSPASGRMCHSTPKKSPHQFKYLALGPSMDLEWDPSVDVGGSTSHDEEDSSYYSAITGVGQWEEPSRRCPSSRQMSHLRCGSQEDSLVPSGCKEDREPFSCSLTDEIPKEIQTNSFSKTSLWHLEKRQQEQPQSCLPGKGTSRQIEPMGFDPKRIESWLGQAHQEKLERQLETEPDAGTFGAISLSITELHLPVQSKTNDQQAKRQKSLQRMKKKVRATSIPQAGQTCKRKQLDSYSGEIAVTIEKGYDPPQPLGLSTQPQKLPRIPTLLNRLLLSTIGLLLLLLLASACILSLADPSCHCTNGYTRSFHLVLKYINGPPPT</sequence>
<organism evidence="11 12">
    <name type="scientific">Eublepharis macularius</name>
    <name type="common">Leopard gecko</name>
    <name type="synonym">Cyrtodactylus macularius</name>
    <dbReference type="NCBI Taxonomy" id="481883"/>
    <lineage>
        <taxon>Eukaryota</taxon>
        <taxon>Metazoa</taxon>
        <taxon>Chordata</taxon>
        <taxon>Craniata</taxon>
        <taxon>Vertebrata</taxon>
        <taxon>Euteleostomi</taxon>
        <taxon>Lepidosauria</taxon>
        <taxon>Squamata</taxon>
        <taxon>Bifurcata</taxon>
        <taxon>Gekkota</taxon>
        <taxon>Eublepharidae</taxon>
        <taxon>Eublepharinae</taxon>
        <taxon>Eublepharis</taxon>
    </lineage>
</organism>
<dbReference type="PROSITE" id="PS51049">
    <property type="entry name" value="KASH"/>
    <property type="match status" value="1"/>
</dbReference>
<dbReference type="AlphaFoldDB" id="A0AA97LHN4"/>
<reference evidence="12" key="1">
    <citation type="submission" date="2025-08" db="UniProtKB">
        <authorList>
            <consortium name="RefSeq"/>
        </authorList>
    </citation>
    <scope>IDENTIFICATION</scope>
    <source>
        <tissue evidence="12">Blood</tissue>
    </source>
</reference>
<dbReference type="GO" id="GO:0034993">
    <property type="term" value="C:meiotic nuclear membrane microtubule tethering complex"/>
    <property type="evidence" value="ECO:0007669"/>
    <property type="project" value="InterPro"/>
</dbReference>
<evidence type="ECO:0000256" key="2">
    <source>
        <dbReference type="ARBA" id="ARBA00022692"/>
    </source>
</evidence>
<keyword evidence="11" id="KW-1185">Reference proteome</keyword>
<evidence type="ECO:0000256" key="8">
    <source>
        <dbReference type="SAM" id="MobiDB-lite"/>
    </source>
</evidence>
<evidence type="ECO:0000256" key="5">
    <source>
        <dbReference type="ARBA" id="ARBA00023242"/>
    </source>
</evidence>
<dbReference type="Proteomes" id="UP001190640">
    <property type="component" value="Chromosome 15"/>
</dbReference>
<dbReference type="CDD" id="cd00176">
    <property type="entry name" value="SPEC"/>
    <property type="match status" value="1"/>
</dbReference>
<dbReference type="SMART" id="SM00150">
    <property type="entry name" value="SPEC"/>
    <property type="match status" value="2"/>
</dbReference>
<dbReference type="PANTHER" id="PTHR21640:SF1">
    <property type="entry name" value="NESPRIN-4"/>
    <property type="match status" value="1"/>
</dbReference>
<feature type="region of interest" description="Disordered" evidence="8">
    <location>
        <begin position="426"/>
        <end position="447"/>
    </location>
</feature>
<feature type="domain" description="KASH" evidence="10">
    <location>
        <begin position="564"/>
        <end position="621"/>
    </location>
</feature>
<dbReference type="Gene3D" id="1.20.58.60">
    <property type="match status" value="1"/>
</dbReference>
<evidence type="ECO:0000256" key="1">
    <source>
        <dbReference type="ARBA" id="ARBA00008619"/>
    </source>
</evidence>
<dbReference type="InterPro" id="IPR012315">
    <property type="entry name" value="KASH"/>
</dbReference>
<dbReference type="PANTHER" id="PTHR21640">
    <property type="match status" value="1"/>
</dbReference>
<gene>
    <name evidence="12" type="primary">SYNE4</name>
</gene>
<name>A0AA97LHN4_EUBMA</name>
<evidence type="ECO:0000313" key="11">
    <source>
        <dbReference type="Proteomes" id="UP001190640"/>
    </source>
</evidence>
<dbReference type="GeneID" id="129343627"/>
<dbReference type="SUPFAM" id="SSF46966">
    <property type="entry name" value="Spectrin repeat"/>
    <property type="match status" value="2"/>
</dbReference>
<keyword evidence="5" id="KW-0539">Nucleus</keyword>
<proteinExistence type="inferred from homology"/>
<dbReference type="CTD" id="163183"/>
<protein>
    <submittedName>
        <fullName evidence="12">Nesprin-4</fullName>
    </submittedName>
</protein>
<evidence type="ECO:0000259" key="10">
    <source>
        <dbReference type="PROSITE" id="PS51049"/>
    </source>
</evidence>
<comment type="subcellular location">
    <subcellularLocation>
        <location evidence="6">Nucleus outer membrane</location>
        <topology evidence="6">Single-pass type IV membrane protein</topology>
    </subcellularLocation>
</comment>
<dbReference type="KEGG" id="emc:129343627"/>
<dbReference type="GO" id="GO:0005640">
    <property type="term" value="C:nuclear outer membrane"/>
    <property type="evidence" value="ECO:0007669"/>
    <property type="project" value="UniProtKB-SubCell"/>
</dbReference>
<keyword evidence="2 7" id="KW-0812">Transmembrane</keyword>
<evidence type="ECO:0000256" key="9">
    <source>
        <dbReference type="SAM" id="Phobius"/>
    </source>
</evidence>
<evidence type="ECO:0000256" key="4">
    <source>
        <dbReference type="ARBA" id="ARBA00023136"/>
    </source>
</evidence>
<keyword evidence="4 7" id="KW-0472">Membrane</keyword>